<dbReference type="AlphaFoldDB" id="M5UKV6"/>
<proteinExistence type="predicted"/>
<feature type="region of interest" description="Disordered" evidence="1">
    <location>
        <begin position="47"/>
        <end position="77"/>
    </location>
</feature>
<dbReference type="EMBL" id="ANOH01000135">
    <property type="protein sequence ID" value="EMI56643.1"/>
    <property type="molecule type" value="Genomic_DNA"/>
</dbReference>
<evidence type="ECO:0000313" key="3">
    <source>
        <dbReference type="Proteomes" id="UP000011885"/>
    </source>
</evidence>
<comment type="caution">
    <text evidence="2">The sequence shown here is derived from an EMBL/GenBank/DDBJ whole genome shotgun (WGS) entry which is preliminary data.</text>
</comment>
<dbReference type="Pfam" id="PF07643">
    <property type="entry name" value="DUF1598"/>
    <property type="match status" value="1"/>
</dbReference>
<reference evidence="2 3" key="1">
    <citation type="journal article" date="2013" name="Mar. Genomics">
        <title>Expression of sulfatases in Rhodopirellula baltica and the diversity of sulfatases in the genus Rhodopirellula.</title>
        <authorList>
            <person name="Wegner C.E."/>
            <person name="Richter-Heitmann T."/>
            <person name="Klindworth A."/>
            <person name="Klockow C."/>
            <person name="Richter M."/>
            <person name="Achstetter T."/>
            <person name="Glockner F.O."/>
            <person name="Harder J."/>
        </authorList>
    </citation>
    <scope>NUCLEOTIDE SEQUENCE [LARGE SCALE GENOMIC DNA]</scope>
    <source>
        <strain evidence="2 3">SM41</strain>
    </source>
</reference>
<evidence type="ECO:0000313" key="2">
    <source>
        <dbReference type="EMBL" id="EMI56643.1"/>
    </source>
</evidence>
<gene>
    <name evidence="2" type="ORF">RSSM_01902</name>
</gene>
<keyword evidence="3" id="KW-1185">Reference proteome</keyword>
<name>M5UKV6_9BACT</name>
<dbReference type="PATRIC" id="fig|1263870.3.peg.2034"/>
<sequence length="564" mass="61531">MLIEEVAMRMPLTVRVLCFFAAFATLPTGLLVPPNAQAQQGGFSGQFGGPIAVNEPLSGPQPGAGAGLPGENAGRGGGSMADFDSLMTLIQQTVEPDSWEALGGVGTMAPYPQGVMVDPRGLLRDYDPQTPVKTDNAALISKMLAGRQTEQRDLPANEHDWRSPARARCISIRRMMQALATRNLQMQQSGPTANESTANGDTQIDEELEAFRAMAGLSRVTLALVTADDLILAGPVAGFDEFDGWQIDRKTGMPPMSLVSMAVGLKAARSGVAYGCTIDPTPEGLRNAAAFGQKVTGGEIPMARAADELASALGRQDILVFGTTPSHEVAYLMVEADRHMKRLALGDQPMPERVRNYLQMLSSTGDGTPPTDLLLRLWFTSDMMDVRATDVDGDKIVQIAGRPIRLSGENERAQLDGARGNRTVDPASLAFVEHFNQNWVGIRTQYPIYGALESVYMATAICELWKRVATTSDHETLQRAMMYFAAEQAEKLNPPTQVDSIAVYHRYRKGRKQHQVLMASGGVKIAPEELVPLKTADYPGLKPYIKFRDERPTNRWWWNANIEN</sequence>
<organism evidence="2 3">
    <name type="scientific">Rhodopirellula sallentina SM41</name>
    <dbReference type="NCBI Taxonomy" id="1263870"/>
    <lineage>
        <taxon>Bacteria</taxon>
        <taxon>Pseudomonadati</taxon>
        <taxon>Planctomycetota</taxon>
        <taxon>Planctomycetia</taxon>
        <taxon>Pirellulales</taxon>
        <taxon>Pirellulaceae</taxon>
        <taxon>Rhodopirellula</taxon>
    </lineage>
</organism>
<evidence type="ECO:0000256" key="1">
    <source>
        <dbReference type="SAM" id="MobiDB-lite"/>
    </source>
</evidence>
<feature type="compositionally biased region" description="Gly residues" evidence="1">
    <location>
        <begin position="62"/>
        <end position="77"/>
    </location>
</feature>
<accession>M5UKV6</accession>
<dbReference type="InterPro" id="IPR011487">
    <property type="entry name" value="DUF1598"/>
</dbReference>
<protein>
    <submittedName>
        <fullName evidence="2">Secreted protein containing DUF1598</fullName>
    </submittedName>
</protein>
<dbReference type="Proteomes" id="UP000011885">
    <property type="component" value="Unassembled WGS sequence"/>
</dbReference>